<sequence length="187" mass="20187">MKLTQKLCIATTGVVMSLGLQKAAPVHAVALNFDWTGDAGYSAKGSFSYDETQGYTTIDTSKLQSITVSFFDPSQKLLNSFAPVTNGSIVYNFLDFNYDTATKSLFGFFDVGRDNGQSTDYYLFGTVGLDLSLRNPIEGTIDRNNGLINVTSITSIPEPLTTGGTVLTAGIAWLVKRRKVTAKKAKA</sequence>
<protein>
    <submittedName>
        <fullName evidence="1">PEP-CTERM sorting domain-containing protein</fullName>
    </submittedName>
</protein>
<dbReference type="RefSeq" id="WP_190957252.1">
    <property type="nucleotide sequence ID" value="NZ_JACJTU010000023.1"/>
</dbReference>
<evidence type="ECO:0000313" key="1">
    <source>
        <dbReference type="EMBL" id="MBD2736629.1"/>
    </source>
</evidence>
<proteinExistence type="predicted"/>
<organism evidence="1 2">
    <name type="scientific">Nostoc paludosum FACHB-159</name>
    <dbReference type="NCBI Taxonomy" id="2692908"/>
    <lineage>
        <taxon>Bacteria</taxon>
        <taxon>Bacillati</taxon>
        <taxon>Cyanobacteriota</taxon>
        <taxon>Cyanophyceae</taxon>
        <taxon>Nostocales</taxon>
        <taxon>Nostocaceae</taxon>
        <taxon>Nostoc</taxon>
    </lineage>
</organism>
<dbReference type="EMBL" id="JACJTU010000023">
    <property type="protein sequence ID" value="MBD2736629.1"/>
    <property type="molecule type" value="Genomic_DNA"/>
</dbReference>
<comment type="caution">
    <text evidence="1">The sequence shown here is derived from an EMBL/GenBank/DDBJ whole genome shotgun (WGS) entry which is preliminary data.</text>
</comment>
<accession>A0ABR8KD24</accession>
<gene>
    <name evidence="1" type="ORF">H6H03_22520</name>
</gene>
<reference evidence="1 2" key="1">
    <citation type="journal article" date="2020" name="ISME J.">
        <title>Comparative genomics reveals insights into cyanobacterial evolution and habitat adaptation.</title>
        <authorList>
            <person name="Chen M.Y."/>
            <person name="Teng W.K."/>
            <person name="Zhao L."/>
            <person name="Hu C.X."/>
            <person name="Zhou Y.K."/>
            <person name="Han B.P."/>
            <person name="Song L.R."/>
            <person name="Shu W.S."/>
        </authorList>
    </citation>
    <scope>NUCLEOTIDE SEQUENCE [LARGE SCALE GENOMIC DNA]</scope>
    <source>
        <strain evidence="1 2">FACHB-159</strain>
    </source>
</reference>
<dbReference type="NCBIfam" id="TIGR02595">
    <property type="entry name" value="PEP_CTERM"/>
    <property type="match status" value="1"/>
</dbReference>
<dbReference type="InterPro" id="IPR013424">
    <property type="entry name" value="Ice-binding_C"/>
</dbReference>
<keyword evidence="2" id="KW-1185">Reference proteome</keyword>
<evidence type="ECO:0000313" key="2">
    <source>
        <dbReference type="Proteomes" id="UP000637383"/>
    </source>
</evidence>
<name>A0ABR8KD24_9NOSO</name>
<dbReference type="Proteomes" id="UP000637383">
    <property type="component" value="Unassembled WGS sequence"/>
</dbReference>